<dbReference type="Pfam" id="PF01580">
    <property type="entry name" value="FtsK_SpoIIIE"/>
    <property type="match status" value="2"/>
</dbReference>
<sequence>MEQLLVLTYGDKIYKCTLHPNEQSIVSIGKEWTNDITNPSLEQEVELKWNNEVNAWMVQNQLIEFNKEFEIGKTKDVSLKIFISIIGTTKVFDIGTKHSLTLSQNSYDDISITGTNVDLMLSRETLYDSFKVNVYEGDVFHNYTKLKDSAMLEAGDVLYFDGALVEIGSEDIQVLSSEENVKSTLPILVESETNYQSGYPDYHRSPRIIYREPEEKMTIAKPSSMPSKPTEHLARIIAPSLVMIVVTVLLAIFMKYGMFIIASIAMTLVTIIVSVTSYIKNLKQYKIDIVERDKSYRAYIKQKTKDLHAESEKQRHALQYHNPNVEVIRNMAMQVNPRIYEKTMLHHDFLTFSVGTGQANTSFEIQFNEEEFSQTKDELIDIARELRQRYLTLEDVPVVTDLINGPVGYIGQRSLVLEQLQLLVVQTALFHSYYDLQFITIFPEEEKEKWDWMRWLPHGSVRDINVRGFVYHDRSRDQVLNSLYQILKERKLKLDEKSSTNEKMYFAPHYVVLITDEKLILDHVVMEFFNDDPSQLGVSLVFVQDVMQSLPEHVKTVIDIRDAKQGNIILEQGELVNRQFKLNHVPKGFNLEDVSRALAPLNHLQNLKNSIPESVTFLEMYGVEKVKELNITKRWEKNAAHKSLAVPLGLRGKEDIVNLNLHEKAHGPHGLIAGTTGSGKSEIIQSYILSLAVNFHPYEVAFLLIDYKGGGMANLFKNLPHLLGTITNLDGAQSMRALASIKAELQKRQRLFGENDVNHINQYQKLYKEGLVSEPMPHLFLISDEFAELKSEQPEFMKELVSTARIGRSLGIHLILATQKPSGVVDDQIWSNSKFKLALKVQNTSDSNEILKTPDAAEITLPGRAYLQVGNNEIYELFQSAWSGADYVENKEDKEHLDATIYAINDLGQYEILSEDLSGLGSSKEVISVPSELDAVIDYIHDYAEINEIEALARPWLPPLPESVYLQDLHAIQFKEAWTKEKKPLQATVGLLDQPELQSQTPLTLDISKDGHVAVFSSPGYGKSTFLQSVIMDVARQHSPEHLHVYLLDFGTNGLMPLKSLPHVADIITLDQVEKCEKFLRRIEDLLKDRKQLLSKYGVASLEMYERASKEVLPTVLITLDNYDAVREAGFVEDFERIVAQIVREGAAVGIHLMLTATRQNALRVQVNTNIKLQIALYMIDEAESRAIVGRTELKIEELAGRGLVKIDEPTIFQTALPTNGEDVLTRIENIQAEGKEMDSFWDGERPKAIPMVPEVLEYKEFIAWPETRKIIEAGKLTFGVETENVTPLELDLTEASNIVVGGIKKDEVENVVHQFLQQLADSGHFDLGLIDTRTRNFSNYRESAALYVAEKTGIEKTIKQVTNAYKSREAAFKEEQEASSETVNPAEFIKKFKPIVIVIADVNDILSNLEDSDIYSLAELITNGAFMGIHFIIGCDVDSIDSRYDLVSKTIKTQSHVILLRKSSGQMVFDVSNKDLSSTKLNPFEGYFVENRFATRIKVPTI</sequence>
<evidence type="ECO:0000256" key="6">
    <source>
        <dbReference type="ARBA" id="ARBA00022840"/>
    </source>
</evidence>
<evidence type="ECO:0000256" key="7">
    <source>
        <dbReference type="ARBA" id="ARBA00022989"/>
    </source>
</evidence>
<feature type="binding site" evidence="9">
    <location>
        <begin position="1017"/>
        <end position="1024"/>
    </location>
    <ligand>
        <name>ATP</name>
        <dbReference type="ChEBI" id="CHEBI:30616"/>
    </ligand>
</feature>
<keyword evidence="2" id="KW-1003">Cell membrane</keyword>
<evidence type="ECO:0000256" key="5">
    <source>
        <dbReference type="ARBA" id="ARBA00022741"/>
    </source>
</evidence>
<comment type="subcellular location">
    <subcellularLocation>
        <location evidence="1">Cell membrane</location>
        <topology evidence="1">Multi-pass membrane protein</topology>
    </subcellularLocation>
</comment>
<evidence type="ECO:0000256" key="3">
    <source>
        <dbReference type="ARBA" id="ARBA00022692"/>
    </source>
</evidence>
<dbReference type="GO" id="GO:0005886">
    <property type="term" value="C:plasma membrane"/>
    <property type="evidence" value="ECO:0007669"/>
    <property type="project" value="UniProtKB-SubCell"/>
</dbReference>
<evidence type="ECO:0000256" key="4">
    <source>
        <dbReference type="ARBA" id="ARBA00022737"/>
    </source>
</evidence>
<dbReference type="SUPFAM" id="SSF52540">
    <property type="entry name" value="P-loop containing nucleoside triphosphate hydrolases"/>
    <property type="match status" value="2"/>
</dbReference>
<evidence type="ECO:0000256" key="10">
    <source>
        <dbReference type="SAM" id="Phobius"/>
    </source>
</evidence>
<dbReference type="NCBIfam" id="TIGR03928">
    <property type="entry name" value="T7_EssCb_Firm"/>
    <property type="match status" value="1"/>
</dbReference>
<feature type="transmembrane region" description="Helical" evidence="10">
    <location>
        <begin position="259"/>
        <end position="279"/>
    </location>
</feature>
<feature type="binding site" evidence="9">
    <location>
        <begin position="674"/>
        <end position="681"/>
    </location>
    <ligand>
        <name>ATP</name>
        <dbReference type="ChEBI" id="CHEBI:30616"/>
    </ligand>
</feature>
<evidence type="ECO:0000256" key="1">
    <source>
        <dbReference type="ARBA" id="ARBA00004651"/>
    </source>
</evidence>
<dbReference type="CDD" id="cd01127">
    <property type="entry name" value="TrwB_TraG_TraD_VirD4"/>
    <property type="match status" value="1"/>
</dbReference>
<keyword evidence="6 9" id="KW-0067">ATP-binding</keyword>
<feature type="domain" description="FtsK" evidence="11">
    <location>
        <begin position="1000"/>
        <end position="1186"/>
    </location>
</feature>
<dbReference type="RefSeq" id="WP_098707395.1">
    <property type="nucleotide sequence ID" value="NZ_NVIY01000008.1"/>
</dbReference>
<keyword evidence="5 9" id="KW-0547">Nucleotide-binding</keyword>
<evidence type="ECO:0000256" key="9">
    <source>
        <dbReference type="PROSITE-ProRule" id="PRU00289"/>
    </source>
</evidence>
<reference evidence="12 13" key="1">
    <citation type="submission" date="2017-09" db="EMBL/GenBank/DDBJ databases">
        <title>Large-scale bioinformatics analysis of Bacillus genomes uncovers conserved roles of natural products in bacterial physiology.</title>
        <authorList>
            <consortium name="Agbiome Team Llc"/>
            <person name="Bleich R.M."/>
            <person name="Grubbs K.J."/>
            <person name="Santa Maria K.C."/>
            <person name="Allen S.E."/>
            <person name="Farag S."/>
            <person name="Shank E.A."/>
            <person name="Bowers A."/>
        </authorList>
    </citation>
    <scope>NUCLEOTIDE SEQUENCE [LARGE SCALE GENOMIC DNA]</scope>
    <source>
        <strain evidence="12 13">AFS065610</strain>
    </source>
</reference>
<dbReference type="InterPro" id="IPR022206">
    <property type="entry name" value="Firmicutes_EssC_N"/>
</dbReference>
<keyword evidence="4" id="KW-0677">Repeat</keyword>
<evidence type="ECO:0000256" key="8">
    <source>
        <dbReference type="ARBA" id="ARBA00023136"/>
    </source>
</evidence>
<dbReference type="GO" id="GO:0003677">
    <property type="term" value="F:DNA binding"/>
    <property type="evidence" value="ECO:0007669"/>
    <property type="project" value="InterPro"/>
</dbReference>
<organism evidence="12 13">
    <name type="scientific">Bacillus wiedmannii</name>
    <dbReference type="NCBI Taxonomy" id="1890302"/>
    <lineage>
        <taxon>Bacteria</taxon>
        <taxon>Bacillati</taxon>
        <taxon>Bacillota</taxon>
        <taxon>Bacilli</taxon>
        <taxon>Bacillales</taxon>
        <taxon>Bacillaceae</taxon>
        <taxon>Bacillus</taxon>
        <taxon>Bacillus cereus group</taxon>
    </lineage>
</organism>
<dbReference type="PANTHER" id="PTHR22683:SF1">
    <property type="entry name" value="TYPE VII SECRETION SYSTEM PROTEIN ESSC"/>
    <property type="match status" value="1"/>
</dbReference>
<name>A0A2B6SBF9_9BACI</name>
<keyword evidence="8 10" id="KW-0472">Membrane</keyword>
<feature type="domain" description="FtsK" evidence="11">
    <location>
        <begin position="654"/>
        <end position="848"/>
    </location>
</feature>
<dbReference type="Proteomes" id="UP000223472">
    <property type="component" value="Unassembled WGS sequence"/>
</dbReference>
<dbReference type="Pfam" id="PF12538">
    <property type="entry name" value="FtsK_SpoIIIE_N"/>
    <property type="match status" value="1"/>
</dbReference>
<dbReference type="InterPro" id="IPR027417">
    <property type="entry name" value="P-loop_NTPase"/>
</dbReference>
<dbReference type="EMBL" id="NVIY01000008">
    <property type="protein sequence ID" value="PGD38886.1"/>
    <property type="molecule type" value="Genomic_DNA"/>
</dbReference>
<dbReference type="InterPro" id="IPR050206">
    <property type="entry name" value="FtsK/SpoIIIE/SftA"/>
</dbReference>
<gene>
    <name evidence="12" type="primary">essC</name>
    <name evidence="12" type="ORF">COM27_04880</name>
</gene>
<protein>
    <submittedName>
        <fullName evidence="12">Type VII secretion protein EssC</fullName>
    </submittedName>
</protein>
<dbReference type="GO" id="GO:0005524">
    <property type="term" value="F:ATP binding"/>
    <property type="evidence" value="ECO:0007669"/>
    <property type="project" value="UniProtKB-UniRule"/>
</dbReference>
<evidence type="ECO:0000259" key="11">
    <source>
        <dbReference type="PROSITE" id="PS50901"/>
    </source>
</evidence>
<keyword evidence="3 10" id="KW-0812">Transmembrane</keyword>
<dbReference type="InterPro" id="IPR023839">
    <property type="entry name" value="Firmicutes_EssC_C"/>
</dbReference>
<keyword evidence="7 10" id="KW-1133">Transmembrane helix</keyword>
<evidence type="ECO:0000313" key="13">
    <source>
        <dbReference type="Proteomes" id="UP000223472"/>
    </source>
</evidence>
<evidence type="ECO:0000313" key="12">
    <source>
        <dbReference type="EMBL" id="PGD38886.1"/>
    </source>
</evidence>
<dbReference type="Gene3D" id="3.40.50.300">
    <property type="entry name" value="P-loop containing nucleotide triphosphate hydrolases"/>
    <property type="match status" value="3"/>
</dbReference>
<dbReference type="InterPro" id="IPR002543">
    <property type="entry name" value="FtsK_dom"/>
</dbReference>
<feature type="transmembrane region" description="Helical" evidence="10">
    <location>
        <begin position="233"/>
        <end position="252"/>
    </location>
</feature>
<proteinExistence type="predicted"/>
<evidence type="ECO:0000256" key="2">
    <source>
        <dbReference type="ARBA" id="ARBA00022475"/>
    </source>
</evidence>
<comment type="caution">
    <text evidence="12">The sequence shown here is derived from an EMBL/GenBank/DDBJ whole genome shotgun (WGS) entry which is preliminary data.</text>
</comment>
<accession>A0A2B6SBF9</accession>
<dbReference type="PROSITE" id="PS50901">
    <property type="entry name" value="FTSK"/>
    <property type="match status" value="2"/>
</dbReference>
<dbReference type="PANTHER" id="PTHR22683">
    <property type="entry name" value="SPORULATION PROTEIN RELATED"/>
    <property type="match status" value="1"/>
</dbReference>